<sequence>MRTLNYLSKLSLVAFLFLGLNAFAQDSSKTLTANISSASDLSEFYGLLETTKTVNLLNDGNSYTIFAPVNDAFESLIQEKYVNMPSGENKLRAITTYHILEGSWTLEKIQNKIKEKGGRTMVKTVEGTPLTFSDNEEGNLIVVDHLGRANVVISSENQSSNGLIYKTKSILLPAR</sequence>
<gene>
    <name evidence="3" type="ORF">GCM10008088_21030</name>
</gene>
<dbReference type="Proteomes" id="UP000615593">
    <property type="component" value="Unassembled WGS sequence"/>
</dbReference>
<evidence type="ECO:0000256" key="1">
    <source>
        <dbReference type="SAM" id="SignalP"/>
    </source>
</evidence>
<dbReference type="InterPro" id="IPR036378">
    <property type="entry name" value="FAS1_dom_sf"/>
</dbReference>
<dbReference type="Pfam" id="PF02469">
    <property type="entry name" value="Fasciclin"/>
    <property type="match status" value="1"/>
</dbReference>
<dbReference type="PANTHER" id="PTHR10900:SF77">
    <property type="entry name" value="FI19380P1"/>
    <property type="match status" value="1"/>
</dbReference>
<dbReference type="RefSeq" id="WP_027884640.1">
    <property type="nucleotide sequence ID" value="NZ_BMWY01000005.1"/>
</dbReference>
<evidence type="ECO:0000313" key="4">
    <source>
        <dbReference type="Proteomes" id="UP000615593"/>
    </source>
</evidence>
<dbReference type="InterPro" id="IPR050904">
    <property type="entry name" value="Adhesion/Biosynth-related"/>
</dbReference>
<organism evidence="3 4">
    <name type="scientific">Mesonia mobilis</name>
    <dbReference type="NCBI Taxonomy" id="369791"/>
    <lineage>
        <taxon>Bacteria</taxon>
        <taxon>Pseudomonadati</taxon>
        <taxon>Bacteroidota</taxon>
        <taxon>Flavobacteriia</taxon>
        <taxon>Flavobacteriales</taxon>
        <taxon>Flavobacteriaceae</taxon>
        <taxon>Mesonia</taxon>
    </lineage>
</organism>
<name>A0ABQ3BVV8_9FLAO</name>
<evidence type="ECO:0000313" key="3">
    <source>
        <dbReference type="EMBL" id="GGZ59192.1"/>
    </source>
</evidence>
<comment type="caution">
    <text evidence="3">The sequence shown here is derived from an EMBL/GenBank/DDBJ whole genome shotgun (WGS) entry which is preliminary data.</text>
</comment>
<dbReference type="PROSITE" id="PS50213">
    <property type="entry name" value="FAS1"/>
    <property type="match status" value="1"/>
</dbReference>
<dbReference type="InterPro" id="IPR000782">
    <property type="entry name" value="FAS1_domain"/>
</dbReference>
<dbReference type="PANTHER" id="PTHR10900">
    <property type="entry name" value="PERIOSTIN-RELATED"/>
    <property type="match status" value="1"/>
</dbReference>
<dbReference type="Gene3D" id="2.30.180.10">
    <property type="entry name" value="FAS1 domain"/>
    <property type="match status" value="1"/>
</dbReference>
<keyword evidence="1" id="KW-0732">Signal</keyword>
<proteinExistence type="predicted"/>
<feature type="signal peptide" evidence="1">
    <location>
        <begin position="1"/>
        <end position="24"/>
    </location>
</feature>
<dbReference type="SMART" id="SM00554">
    <property type="entry name" value="FAS1"/>
    <property type="match status" value="1"/>
</dbReference>
<evidence type="ECO:0000259" key="2">
    <source>
        <dbReference type="PROSITE" id="PS50213"/>
    </source>
</evidence>
<dbReference type="EMBL" id="BMWY01000005">
    <property type="protein sequence ID" value="GGZ59192.1"/>
    <property type="molecule type" value="Genomic_DNA"/>
</dbReference>
<feature type="chain" id="PRO_5046259230" description="FAS1 domain-containing protein" evidence="1">
    <location>
        <begin position="25"/>
        <end position="175"/>
    </location>
</feature>
<reference evidence="4" key="1">
    <citation type="journal article" date="2019" name="Int. J. Syst. Evol. Microbiol.">
        <title>The Global Catalogue of Microorganisms (GCM) 10K type strain sequencing project: providing services to taxonomists for standard genome sequencing and annotation.</title>
        <authorList>
            <consortium name="The Broad Institute Genomics Platform"/>
            <consortium name="The Broad Institute Genome Sequencing Center for Infectious Disease"/>
            <person name="Wu L."/>
            <person name="Ma J."/>
        </authorList>
    </citation>
    <scope>NUCLEOTIDE SEQUENCE [LARGE SCALE GENOMIC DNA]</scope>
    <source>
        <strain evidence="4">KCTC 12708</strain>
    </source>
</reference>
<accession>A0ABQ3BVV8</accession>
<keyword evidence="4" id="KW-1185">Reference proteome</keyword>
<dbReference type="GeneID" id="94369765"/>
<dbReference type="SUPFAM" id="SSF82153">
    <property type="entry name" value="FAS1 domain"/>
    <property type="match status" value="1"/>
</dbReference>
<feature type="domain" description="FAS1" evidence="2">
    <location>
        <begin position="28"/>
        <end position="171"/>
    </location>
</feature>
<protein>
    <recommendedName>
        <fullName evidence="2">FAS1 domain-containing protein</fullName>
    </recommendedName>
</protein>